<dbReference type="SUPFAM" id="SSF52047">
    <property type="entry name" value="RNI-like"/>
    <property type="match status" value="1"/>
</dbReference>
<protein>
    <recommendedName>
        <fullName evidence="3">F-box domain-containing protein</fullName>
    </recommendedName>
</protein>
<dbReference type="GeneID" id="83208498"/>
<comment type="caution">
    <text evidence="1">The sequence shown here is derived from an EMBL/GenBank/DDBJ whole genome shotgun (WGS) entry which is preliminary data.</text>
</comment>
<accession>A0AAD7Y335</accession>
<dbReference type="PANTHER" id="PTHR47186">
    <property type="entry name" value="LEUCINE-RICH REPEAT-CONTAINING PROTEIN 57"/>
    <property type="match status" value="1"/>
</dbReference>
<name>A0AAD7Y335_9FUNG</name>
<organism evidence="1 2">
    <name type="scientific">Lichtheimia ornata</name>
    <dbReference type="NCBI Taxonomy" id="688661"/>
    <lineage>
        <taxon>Eukaryota</taxon>
        <taxon>Fungi</taxon>
        <taxon>Fungi incertae sedis</taxon>
        <taxon>Mucoromycota</taxon>
        <taxon>Mucoromycotina</taxon>
        <taxon>Mucoromycetes</taxon>
        <taxon>Mucorales</taxon>
        <taxon>Lichtheimiaceae</taxon>
        <taxon>Lichtheimia</taxon>
    </lineage>
</organism>
<evidence type="ECO:0000313" key="1">
    <source>
        <dbReference type="EMBL" id="KAJ8662904.1"/>
    </source>
</evidence>
<reference evidence="1 2" key="1">
    <citation type="submission" date="2023-03" db="EMBL/GenBank/DDBJ databases">
        <title>Genome sequence of Lichtheimia ornata CBS 291.66.</title>
        <authorList>
            <person name="Mohabir J.T."/>
            <person name="Shea T.P."/>
            <person name="Kurbessoian T."/>
            <person name="Berby B."/>
            <person name="Fontaine J."/>
            <person name="Livny J."/>
            <person name="Gnirke A."/>
            <person name="Stajich J.E."/>
            <person name="Cuomo C.A."/>
        </authorList>
    </citation>
    <scope>NUCLEOTIDE SEQUENCE [LARGE SCALE GENOMIC DNA]</scope>
    <source>
        <strain evidence="1">CBS 291.66</strain>
    </source>
</reference>
<dbReference type="PANTHER" id="PTHR47186:SF3">
    <property type="entry name" value="OS09G0267800 PROTEIN"/>
    <property type="match status" value="1"/>
</dbReference>
<dbReference type="AlphaFoldDB" id="A0AAD7Y335"/>
<dbReference type="Gene3D" id="3.80.10.10">
    <property type="entry name" value="Ribonuclease Inhibitor"/>
    <property type="match status" value="2"/>
</dbReference>
<gene>
    <name evidence="1" type="ORF">O0I10_001080</name>
</gene>
<evidence type="ECO:0008006" key="3">
    <source>
        <dbReference type="Google" id="ProtNLM"/>
    </source>
</evidence>
<proteinExistence type="predicted"/>
<dbReference type="Proteomes" id="UP001234581">
    <property type="component" value="Unassembled WGS sequence"/>
</dbReference>
<dbReference type="EMBL" id="JARTCD010000003">
    <property type="protein sequence ID" value="KAJ8662904.1"/>
    <property type="molecule type" value="Genomic_DNA"/>
</dbReference>
<evidence type="ECO:0000313" key="2">
    <source>
        <dbReference type="Proteomes" id="UP001234581"/>
    </source>
</evidence>
<sequence length="672" mass="78616">MLFPPRQLPFEILAIVADFSDPHQHFEAIYVNRTWNRAFGRLCFRNVTITTRWQARQFFDCLATSSLHGRPIGQFMKSLRFANDIGIAPRHLGLSACELDMLPRYATNLERLDFKHTAWRRLAVPRSWRLFRKLQKVPETTTWYRTLSLVCTVGHSLRHLKLGDSILQQAGEKWMALLAFTPMLDTLELYSVFQPVDDVDGEDDENEPPTTYLTYSQLRSVLGLLPRLRHLELHNLALLMSDQERQLASDRDGPYPRLQHLIVQSQLDTCYWLVYFTTRFPNIDRLHFELTWRETAAVSNASDADIASAEQSILTFASGRPLQELILIDMTLWCRFPSYHELLDAMRAAESRPRKLSYLRLNLDDDDNDDNITAVDEDYFYAMLHTLHPNTTELQAFAWEGLEDIHHSILIPLHNDFSCLTTLHLKCMGLLNGDCPLDLVLECCPNLKRLTLTNARTTLRCHGNSSKFYPLQQLRLCEMGFSTDVMNYVGEYCRGLRELHIQMCNKMYKESEGGRVMIDMPHQTFDKIIIEVLGLDPGWTSPQVHLYPMAFFSLSRLDWNQQWMKRKRMHDVVEDPMISDLTRWYHLYDIYSMFSVSGIDTRRAQRLSSENGKEIASYAMTQKDWKCIGDHNHVRWVFKKKKNWRRDLYLGYTNIRCRSIKLLHIDGVDIRF</sequence>
<keyword evidence="2" id="KW-1185">Reference proteome</keyword>
<dbReference type="InterPro" id="IPR032675">
    <property type="entry name" value="LRR_dom_sf"/>
</dbReference>
<dbReference type="RefSeq" id="XP_058347816.1">
    <property type="nucleotide sequence ID" value="XM_058481178.1"/>
</dbReference>